<proteinExistence type="predicted"/>
<gene>
    <name evidence="1" type="ORF">ACFPRA_01345</name>
</gene>
<protein>
    <submittedName>
        <fullName evidence="1">Uncharacterized protein</fullName>
    </submittedName>
</protein>
<name>A0ABW0TDR7_9BACL</name>
<dbReference type="EMBL" id="JBHSNO010000001">
    <property type="protein sequence ID" value="MFC5587552.1"/>
    <property type="molecule type" value="Genomic_DNA"/>
</dbReference>
<accession>A0ABW0TDR7</accession>
<dbReference type="Proteomes" id="UP001596109">
    <property type="component" value="Unassembled WGS sequence"/>
</dbReference>
<keyword evidence="2" id="KW-1185">Reference proteome</keyword>
<sequence length="108" mass="12805">MVDVVQSRYGWTDEYVFDILPAERIRMVFEIVNSQRHEEQKDKLRLEAFSVWLTHNDKGISFDEFVSQLNLAYVDPDETERDNEMTADDAWGVARNILSNFHHRNEVD</sequence>
<comment type="caution">
    <text evidence="1">The sequence shown here is derived from an EMBL/GenBank/DDBJ whole genome shotgun (WGS) entry which is preliminary data.</text>
</comment>
<organism evidence="1 2">
    <name type="scientific">Sporosarcina soli</name>
    <dbReference type="NCBI Taxonomy" id="334736"/>
    <lineage>
        <taxon>Bacteria</taxon>
        <taxon>Bacillati</taxon>
        <taxon>Bacillota</taxon>
        <taxon>Bacilli</taxon>
        <taxon>Bacillales</taxon>
        <taxon>Caryophanaceae</taxon>
        <taxon>Sporosarcina</taxon>
    </lineage>
</organism>
<dbReference type="RefSeq" id="WP_381429665.1">
    <property type="nucleotide sequence ID" value="NZ_JBHSNO010000001.1"/>
</dbReference>
<evidence type="ECO:0000313" key="2">
    <source>
        <dbReference type="Proteomes" id="UP001596109"/>
    </source>
</evidence>
<reference evidence="2" key="1">
    <citation type="journal article" date="2019" name="Int. J. Syst. Evol. Microbiol.">
        <title>The Global Catalogue of Microorganisms (GCM) 10K type strain sequencing project: providing services to taxonomists for standard genome sequencing and annotation.</title>
        <authorList>
            <consortium name="The Broad Institute Genomics Platform"/>
            <consortium name="The Broad Institute Genome Sequencing Center for Infectious Disease"/>
            <person name="Wu L."/>
            <person name="Ma J."/>
        </authorList>
    </citation>
    <scope>NUCLEOTIDE SEQUENCE [LARGE SCALE GENOMIC DNA]</scope>
    <source>
        <strain evidence="2">CGMCC 4.1434</strain>
    </source>
</reference>
<evidence type="ECO:0000313" key="1">
    <source>
        <dbReference type="EMBL" id="MFC5587552.1"/>
    </source>
</evidence>